<sequence length="877" mass="96122">MWDSESGAETATLNPSWNSANNGAPNAVWSANTSNSRVNTKTPNHSSQNTTNTSSTPASAWPNPGFNQQSNNQQGNAAYQNLASNNQLQQQQGNNQQTQPQTTAWTQGNSWSGMSGGTSTYADHAKKNMHQNSSSPVSGSRSMSSNGSLSGGMPTTQNNIRGYDGGGVSNQQWGNVKIDQGTPWDSSMGVNPNLISSAINNNPNMSSVERNTIGMPLSMTAGGTANPMSQQSQQWSQNSGGGDSSQHTKMMYEQHIQNSGHWVAPQTGEASNDMMWQDPNPKLKKIQRDIGTGIWGDPSQQPEIKRWKIDEGDDTVSSMSLLYPGNSDWSQHSLNYGASGKNGNVGNCWDISGQVPIPAQSAAILPQQGNPRLPYSHLSCSTGQNNLENWSNTNISPSMNPVENNNLLEQSNAAINMKNINNDTLATLSMGQQPFKDTIDDDSFINELVQTKNEMSHNQTGQYIHGNDMSGMSNSIIENQSRLTQWTKQCGMGGDQMPQGVKNMFSSIQMMSLQSDDNNEGNTWKCGALDWSPPSMGTSNIMQHGLSDDLINSFDRVLGVNDYDDGPQEFIPGKKWEYRDPKILAEDPNATPGSSKPNPLVISPTSRDYTAFANSTQSNYGNYNMANSYNQGYSNYNSGMSGAYNNMLNNAVGGRARSNTTSAIPTNPQTVSNQAGYGMVRSSGSDAANYYNQSATAAQRQTMLNATDDLRKTFWMLVNLNGITEQIVLSIIKKVAQLVNYIPAINNMAMFKLNTSNYVLCLNRIKAELSNNYQNTTVKFLSEYDFERFQKTLASSTKVSGYMYYQPQSQQQQPQQSQPQQPQGNMNSYQQQFQQWSNGDNSSNQWMGNSSNNNMMSGDMMGRYGGPYSSDDLNRQF</sequence>
<protein>
    <submittedName>
        <fullName evidence="2">Protein Gawky</fullName>
    </submittedName>
</protein>
<dbReference type="Proteomes" id="UP000095286">
    <property type="component" value="Unplaced"/>
</dbReference>
<organism evidence="1 2">
    <name type="scientific">Rhabditophanes sp. KR3021</name>
    <dbReference type="NCBI Taxonomy" id="114890"/>
    <lineage>
        <taxon>Eukaryota</taxon>
        <taxon>Metazoa</taxon>
        <taxon>Ecdysozoa</taxon>
        <taxon>Nematoda</taxon>
        <taxon>Chromadorea</taxon>
        <taxon>Rhabditida</taxon>
        <taxon>Tylenchina</taxon>
        <taxon>Panagrolaimomorpha</taxon>
        <taxon>Strongyloidoidea</taxon>
        <taxon>Alloionematidae</taxon>
        <taxon>Rhabditophanes</taxon>
    </lineage>
</organism>
<dbReference type="WBParaSite" id="RSKR_0000984100.1">
    <property type="protein sequence ID" value="RSKR_0000984100.1"/>
    <property type="gene ID" value="RSKR_0000984100"/>
</dbReference>
<proteinExistence type="predicted"/>
<name>A0AC35UBC6_9BILA</name>
<reference evidence="2" key="1">
    <citation type="submission" date="2016-11" db="UniProtKB">
        <authorList>
            <consortium name="WormBaseParasite"/>
        </authorList>
    </citation>
    <scope>IDENTIFICATION</scope>
    <source>
        <strain evidence="2">KR3021</strain>
    </source>
</reference>
<accession>A0AC35UBC6</accession>
<evidence type="ECO:0000313" key="2">
    <source>
        <dbReference type="WBParaSite" id="RSKR_0000984100.1"/>
    </source>
</evidence>
<evidence type="ECO:0000313" key="1">
    <source>
        <dbReference type="Proteomes" id="UP000095286"/>
    </source>
</evidence>